<dbReference type="AlphaFoldDB" id="A0A9X2MLH4"/>
<dbReference type="Gene3D" id="2.160.10.10">
    <property type="entry name" value="Hexapeptide repeat proteins"/>
    <property type="match status" value="1"/>
</dbReference>
<keyword evidence="4" id="KW-1185">Reference proteome</keyword>
<dbReference type="InterPro" id="IPR018357">
    <property type="entry name" value="Hexapep_transf_CS"/>
</dbReference>
<dbReference type="Pfam" id="PF14602">
    <property type="entry name" value="Hexapep_2"/>
    <property type="match status" value="1"/>
</dbReference>
<dbReference type="InterPro" id="IPR011004">
    <property type="entry name" value="Trimer_LpxA-like_sf"/>
</dbReference>
<evidence type="ECO:0000256" key="2">
    <source>
        <dbReference type="ARBA" id="ARBA00022737"/>
    </source>
</evidence>
<dbReference type="EMBL" id="JANIPJ010000001">
    <property type="protein sequence ID" value="MCR2802515.1"/>
    <property type="molecule type" value="Genomic_DNA"/>
</dbReference>
<sequence length="186" mass="20204">MIGRILNFARSRIRKWLLEEKWLEDYIRLGMKVGEGCSIQPGVVFDYSHCWLIEIGNSVTIAPEAYLLAHDASSKSLVGFTKIGRVVIEDNAFIGARAIIMPGVTVGEGAIVAAGSVVTKSVPAGAIVGGNPAKVITLLSDYKDKLLTSVNTSPQFDLAYTLSQCPTLEKKQEMITKLQNNMGYIV</sequence>
<proteinExistence type="predicted"/>
<name>A0A9X2MLH4_9BACL</name>
<gene>
    <name evidence="3" type="ORF">NQZ67_01350</name>
</gene>
<accession>A0A9X2MLH4</accession>
<protein>
    <submittedName>
        <fullName evidence="3">Acyltransferase</fullName>
    </submittedName>
</protein>
<keyword evidence="2" id="KW-0677">Repeat</keyword>
<keyword evidence="1" id="KW-0808">Transferase</keyword>
<dbReference type="PANTHER" id="PTHR43300:SF11">
    <property type="entry name" value="ACETYLTRANSFERASE RV3034C-RELATED"/>
    <property type="match status" value="1"/>
</dbReference>
<keyword evidence="3" id="KW-0012">Acyltransferase</keyword>
<evidence type="ECO:0000256" key="1">
    <source>
        <dbReference type="ARBA" id="ARBA00022679"/>
    </source>
</evidence>
<dbReference type="PANTHER" id="PTHR43300">
    <property type="entry name" value="ACETYLTRANSFERASE"/>
    <property type="match status" value="1"/>
</dbReference>
<organism evidence="3 4">
    <name type="scientific">Paenibacillus soyae</name>
    <dbReference type="NCBI Taxonomy" id="2969249"/>
    <lineage>
        <taxon>Bacteria</taxon>
        <taxon>Bacillati</taxon>
        <taxon>Bacillota</taxon>
        <taxon>Bacilli</taxon>
        <taxon>Bacillales</taxon>
        <taxon>Paenibacillaceae</taxon>
        <taxon>Paenibacillus</taxon>
    </lineage>
</organism>
<dbReference type="GO" id="GO:0016746">
    <property type="term" value="F:acyltransferase activity"/>
    <property type="evidence" value="ECO:0007669"/>
    <property type="project" value="UniProtKB-KW"/>
</dbReference>
<dbReference type="RefSeq" id="WP_257442050.1">
    <property type="nucleotide sequence ID" value="NZ_JANIPJ010000001.1"/>
</dbReference>
<dbReference type="CDD" id="cd04647">
    <property type="entry name" value="LbH_MAT_like"/>
    <property type="match status" value="1"/>
</dbReference>
<dbReference type="InterPro" id="IPR001451">
    <property type="entry name" value="Hexapep"/>
</dbReference>
<comment type="caution">
    <text evidence="3">The sequence shown here is derived from an EMBL/GenBank/DDBJ whole genome shotgun (WGS) entry which is preliminary data.</text>
</comment>
<dbReference type="InterPro" id="IPR050179">
    <property type="entry name" value="Trans_hexapeptide_repeat"/>
</dbReference>
<dbReference type="Proteomes" id="UP001141950">
    <property type="component" value="Unassembled WGS sequence"/>
</dbReference>
<evidence type="ECO:0000313" key="4">
    <source>
        <dbReference type="Proteomes" id="UP001141950"/>
    </source>
</evidence>
<reference evidence="3" key="1">
    <citation type="submission" date="2022-08" db="EMBL/GenBank/DDBJ databases">
        <title>The genomic sequence of strain Paenibacillus sp. SCIV0701.</title>
        <authorList>
            <person name="Zhao H."/>
        </authorList>
    </citation>
    <scope>NUCLEOTIDE SEQUENCE</scope>
    <source>
        <strain evidence="3">SCIV0701</strain>
    </source>
</reference>
<evidence type="ECO:0000313" key="3">
    <source>
        <dbReference type="EMBL" id="MCR2802515.1"/>
    </source>
</evidence>
<dbReference type="PROSITE" id="PS00101">
    <property type="entry name" value="HEXAPEP_TRANSFERASES"/>
    <property type="match status" value="1"/>
</dbReference>
<dbReference type="SUPFAM" id="SSF51161">
    <property type="entry name" value="Trimeric LpxA-like enzymes"/>
    <property type="match status" value="1"/>
</dbReference>